<dbReference type="Proteomes" id="UP000018850">
    <property type="component" value="Unassembled WGS sequence"/>
</dbReference>
<evidence type="ECO:0000313" key="2">
    <source>
        <dbReference type="Proteomes" id="UP000018850"/>
    </source>
</evidence>
<accession>W2UPC1</accession>
<evidence type="ECO:0000313" key="1">
    <source>
        <dbReference type="EMBL" id="ETN95838.1"/>
    </source>
</evidence>
<dbReference type="AlphaFoldDB" id="W2UPC1"/>
<keyword evidence="2" id="KW-1185">Reference proteome</keyword>
<protein>
    <submittedName>
        <fullName evidence="1">Uncharacterized protein</fullName>
    </submittedName>
</protein>
<dbReference type="EMBL" id="AYXY01000019">
    <property type="protein sequence ID" value="ETN95838.1"/>
    <property type="molecule type" value="Genomic_DNA"/>
</dbReference>
<comment type="caution">
    <text evidence="1">The sequence shown here is derived from an EMBL/GenBank/DDBJ whole genome shotgun (WGS) entry which is preliminary data.</text>
</comment>
<name>W2UPC1_9FLAO</name>
<sequence>MERGFRNKCGMTLGEMTKATEVTKTPRATNLLSKLAYGLGNKKDIL</sequence>
<reference evidence="2" key="1">
    <citation type="submission" date="2013-11" db="EMBL/GenBank/DDBJ databases">
        <title>Draft genome sequence from a member of Zhouia, isolated tidal flat.</title>
        <authorList>
            <person name="Jin H."/>
            <person name="Jeon C.O."/>
        </authorList>
    </citation>
    <scope>NUCLEOTIDE SEQUENCE [LARGE SCALE GENOMIC DNA]</scope>
    <source>
        <strain evidence="2">AD3</strain>
    </source>
</reference>
<organism evidence="1 2">
    <name type="scientific">Zhouia amylolytica AD3</name>
    <dbReference type="NCBI Taxonomy" id="1286632"/>
    <lineage>
        <taxon>Bacteria</taxon>
        <taxon>Pseudomonadati</taxon>
        <taxon>Bacteroidota</taxon>
        <taxon>Flavobacteriia</taxon>
        <taxon>Flavobacteriales</taxon>
        <taxon>Flavobacteriaceae</taxon>
        <taxon>Zhouia</taxon>
    </lineage>
</organism>
<proteinExistence type="predicted"/>
<reference evidence="1 2" key="2">
    <citation type="journal article" date="2016" name="Genome Announc.">
        <title>Draft Genome Sequence of Zhouia amylolytica AD3, Isolated from Tidal Flat Sediment.</title>
        <authorList>
            <person name="Jia B."/>
            <person name="Jin H.M."/>
            <person name="Lee H.J."/>
            <person name="Jeon C.O."/>
        </authorList>
    </citation>
    <scope>NUCLEOTIDE SEQUENCE [LARGE SCALE GENOMIC DNA]</scope>
    <source>
        <strain evidence="1 2">AD3</strain>
    </source>
</reference>
<gene>
    <name evidence="1" type="ORF">P278_15600</name>
</gene>